<dbReference type="AlphaFoldDB" id="A0A1T4XZX4"/>
<dbReference type="InterPro" id="IPR037401">
    <property type="entry name" value="SnoaL-like"/>
</dbReference>
<gene>
    <name evidence="2" type="ORF">SAMN02745166_02287</name>
</gene>
<feature type="domain" description="SnoaL-like" evidence="1">
    <location>
        <begin position="31"/>
        <end position="149"/>
    </location>
</feature>
<dbReference type="GO" id="GO:0016853">
    <property type="term" value="F:isomerase activity"/>
    <property type="evidence" value="ECO:0007669"/>
    <property type="project" value="UniProtKB-KW"/>
</dbReference>
<name>A0A1T4XZX4_9BACT</name>
<dbReference type="STRING" id="48467.SAMN02745166_02287"/>
<reference evidence="3" key="1">
    <citation type="submission" date="2017-02" db="EMBL/GenBank/DDBJ databases">
        <authorList>
            <person name="Varghese N."/>
            <person name="Submissions S."/>
        </authorList>
    </citation>
    <scope>NUCLEOTIDE SEQUENCE [LARGE SCALE GENOMIC DNA]</scope>
    <source>
        <strain evidence="3">ATCC 700200</strain>
    </source>
</reference>
<dbReference type="Pfam" id="PF13474">
    <property type="entry name" value="SnoaL_3"/>
    <property type="match status" value="1"/>
</dbReference>
<dbReference type="Proteomes" id="UP000190774">
    <property type="component" value="Unassembled WGS sequence"/>
</dbReference>
<keyword evidence="2" id="KW-0413">Isomerase</keyword>
<dbReference type="OrthoDB" id="9812295at2"/>
<accession>A0A1T4XZX4</accession>
<protein>
    <submittedName>
        <fullName evidence="2">Ketosteroid isomerase homolog</fullName>
    </submittedName>
</protein>
<keyword evidence="3" id="KW-1185">Reference proteome</keyword>
<evidence type="ECO:0000313" key="2">
    <source>
        <dbReference type="EMBL" id="SKA95137.1"/>
    </source>
</evidence>
<organism evidence="2 3">
    <name type="scientific">Prosthecobacter debontii</name>
    <dbReference type="NCBI Taxonomy" id="48467"/>
    <lineage>
        <taxon>Bacteria</taxon>
        <taxon>Pseudomonadati</taxon>
        <taxon>Verrucomicrobiota</taxon>
        <taxon>Verrucomicrobiia</taxon>
        <taxon>Verrucomicrobiales</taxon>
        <taxon>Verrucomicrobiaceae</taxon>
        <taxon>Prosthecobacter</taxon>
    </lineage>
</organism>
<dbReference type="EMBL" id="FUYE01000006">
    <property type="protein sequence ID" value="SKA95137.1"/>
    <property type="molecule type" value="Genomic_DNA"/>
</dbReference>
<dbReference type="Gene3D" id="3.10.450.50">
    <property type="match status" value="1"/>
</dbReference>
<dbReference type="RefSeq" id="WP_078813493.1">
    <property type="nucleotide sequence ID" value="NZ_FUYE01000006.1"/>
</dbReference>
<sequence>MKASSNRATDGLRISGMTTTLESPPDVAAIHAEIDAWADAIRHKDVNNALSHFAPQSVRFFMGPPLETDSPLKDNLENWFRTFDGELGYEVRGLTITASGDLAYSHSFNHLCGTKTDGQQADVWFRETLCFRKIGGQWRIVHAHESVPFYMDGTQRAALDLQPPSLG</sequence>
<proteinExistence type="predicted"/>
<evidence type="ECO:0000259" key="1">
    <source>
        <dbReference type="Pfam" id="PF13474"/>
    </source>
</evidence>
<dbReference type="SUPFAM" id="SSF54427">
    <property type="entry name" value="NTF2-like"/>
    <property type="match status" value="1"/>
</dbReference>
<dbReference type="InterPro" id="IPR032710">
    <property type="entry name" value="NTF2-like_dom_sf"/>
</dbReference>
<evidence type="ECO:0000313" key="3">
    <source>
        <dbReference type="Proteomes" id="UP000190774"/>
    </source>
</evidence>